<keyword evidence="1" id="KW-0472">Membrane</keyword>
<feature type="domain" description="Type VI secretion system component TssM1 N-terminal" evidence="2">
    <location>
        <begin position="117"/>
        <end position="355"/>
    </location>
</feature>
<keyword evidence="1" id="KW-1133">Transmembrane helix</keyword>
<evidence type="ECO:0000313" key="4">
    <source>
        <dbReference type="Proteomes" id="UP000305539"/>
    </source>
</evidence>
<feature type="transmembrane region" description="Helical" evidence="1">
    <location>
        <begin position="6"/>
        <end position="27"/>
    </location>
</feature>
<evidence type="ECO:0000313" key="3">
    <source>
        <dbReference type="EMBL" id="TKC81432.1"/>
    </source>
</evidence>
<protein>
    <recommendedName>
        <fullName evidence="2">Type VI secretion system component TssM1 N-terminal domain-containing protein</fullName>
    </recommendedName>
</protein>
<keyword evidence="1" id="KW-0812">Transmembrane</keyword>
<dbReference type="PANTHER" id="PTHR36153:SF1">
    <property type="entry name" value="TYPE VI SECRETION SYSTEM COMPONENT TSSM1"/>
    <property type="match status" value="1"/>
</dbReference>
<organism evidence="3 4">
    <name type="scientific">Trinickia terrae</name>
    <dbReference type="NCBI Taxonomy" id="2571161"/>
    <lineage>
        <taxon>Bacteria</taxon>
        <taxon>Pseudomonadati</taxon>
        <taxon>Pseudomonadota</taxon>
        <taxon>Betaproteobacteria</taxon>
        <taxon>Burkholderiales</taxon>
        <taxon>Burkholderiaceae</taxon>
        <taxon>Trinickia</taxon>
    </lineage>
</organism>
<dbReference type="RefSeq" id="WP_136898305.1">
    <property type="nucleotide sequence ID" value="NZ_SWJE01000018.1"/>
</dbReference>
<feature type="transmembrane region" description="Helical" evidence="1">
    <location>
        <begin position="355"/>
        <end position="375"/>
    </location>
</feature>
<comment type="caution">
    <text evidence="3">The sequence shown here is derived from an EMBL/GenBank/DDBJ whole genome shotgun (WGS) entry which is preliminary data.</text>
</comment>
<dbReference type="InterPro" id="IPR053156">
    <property type="entry name" value="T6SS_TssM-like"/>
</dbReference>
<dbReference type="PANTHER" id="PTHR36153">
    <property type="entry name" value="INNER MEMBRANE PROTEIN-RELATED"/>
    <property type="match status" value="1"/>
</dbReference>
<gene>
    <name evidence="3" type="ORF">FAZ69_27775</name>
</gene>
<evidence type="ECO:0000256" key="1">
    <source>
        <dbReference type="SAM" id="Phobius"/>
    </source>
</evidence>
<sequence length="1298" mass="137100">MTLVVILLVLIALILLALAVFAAVQWWRRREEGKPLRSFRASVRAAHAALGAPNPYSIPRVLATGEPAALDALCQSWRLTPAGEPGWYGRVWHDAEGLLIAEPNDMLSKLPADRQLGAWRRLLRALLHNRPGRPLDAILWVIAAGSLVAEDGEPLDTSAVALESSRKLIALQRQFGQMLPLYVVISGCDAIAGFEALATGLQGAAGSVPLGWVSPYPPKRAYEETWIGQAFASMRNGLSETIAELGTLNGGVGDALFLLPQRLDALRTPLRERIDPALRGGADGTAPLWRGIHCVGSAPGQSPGEDTDGAPRWRTGAPAFAARLWHDVVLRGQGLALPIPRVLALRMRRHRVTTILAAALAVCWCLGIGFSWWHLRNDARALASAYGELTPALTTYRESDKGDAAAAKLLGAAAGQLMKVPRWHVTSPFMPLSYLTLAGELGDAQQHMLSSVIFAPLRDRLTQRLADMSCVPPAMPGADTAQASAAQASVRPQDLPEYLAGTRLVADAAQTEHLIARYNELVEVGSGNLAMLAQLMHEAVGVELPPERVPDRAALDEAVRDTAIDGGTIRLNNTLAMAASRRASLCFEQLFDAWFDRVYADSMLTANAAQVQEALTQLRSPGATPANASLTALASGIDTLAAQIDTADHSWASAHGKTLVPGLDTMFETAQRLRLIGDAPVQTVLAHETAAQNAFSARWLVSGNLPGVLSATPANGLQLAADLPPLREALRTLLAQPFAGGTGNANAAIRSVDAAGVQRALAVLPAYRQYVAGPLAQAPEAYRGALLAAAGNDAVQSMVDALSAPASPAAQRDGASVADAALQFDALRKSALDLIAAFDSLGRDDLATNVALRVSDAAVIVLRAADAQLQTLAPFRPARGDFSDWNGNPGGALRAFGAATPQALQTYLAAQSAAVADAAGSAAGALDWLNAQRPPLEPDDARLVSRWKALSTDLAQYRAKSPASAMIAVPTLIAEQLDKLDLDNCRATLDQVDVPATGDIVASAGVRLVSSAREQCFRLQMSAGMEAYEQIRSFFARYLAGRFPFAADANAPAADVRQTTAFVAMLDAHLADAQRGLAAAAAGGRGRPDEARFVAQLAGAKPWLDALLARGADGTLQGMELSVEWRVDRTDEAGADQVIEWKLASGGDTLTYPSSGEPPVRWKPGLPVAVSLRWAKDAPWQPMFDAAQPTLAGEHSVATWSAADTWALLRIARLHQMPADAGTASAGLPGRLLFTVPVRDRNGAIQTARMYMRIGFVNAAKAPQAIPELPAAAPGSDARGTAALSYQSAAGLAQAGRE</sequence>
<dbReference type="Pfam" id="PF14331">
    <property type="entry name" value="IcmF-related_N"/>
    <property type="match status" value="1"/>
</dbReference>
<keyword evidence="4" id="KW-1185">Reference proteome</keyword>
<reference evidence="3 4" key="1">
    <citation type="submission" date="2019-04" db="EMBL/GenBank/DDBJ databases">
        <title>Trinickia sp. 7GSK02, isolated from subtropical forest soil.</title>
        <authorList>
            <person name="Gao Z.-H."/>
            <person name="Qiu L.-H."/>
        </authorList>
    </citation>
    <scope>NUCLEOTIDE SEQUENCE [LARGE SCALE GENOMIC DNA]</scope>
    <source>
        <strain evidence="3 4">7GSK02</strain>
    </source>
</reference>
<proteinExistence type="predicted"/>
<accession>A0A4U1HJV7</accession>
<dbReference type="OrthoDB" id="9758229at2"/>
<dbReference type="EMBL" id="SWJE01000018">
    <property type="protein sequence ID" value="TKC81432.1"/>
    <property type="molecule type" value="Genomic_DNA"/>
</dbReference>
<name>A0A4U1HJV7_9BURK</name>
<dbReference type="InterPro" id="IPR025743">
    <property type="entry name" value="TssM1_N"/>
</dbReference>
<dbReference type="Proteomes" id="UP000305539">
    <property type="component" value="Unassembled WGS sequence"/>
</dbReference>
<evidence type="ECO:0000259" key="2">
    <source>
        <dbReference type="Pfam" id="PF14331"/>
    </source>
</evidence>